<dbReference type="Pfam" id="PF12330">
    <property type="entry name" value="Haspin_kinase"/>
    <property type="match status" value="1"/>
</dbReference>
<keyword evidence="4 9" id="KW-0547">Nucleotide-binding</keyword>
<evidence type="ECO:0000313" key="12">
    <source>
        <dbReference type="Proteomes" id="UP000025227"/>
    </source>
</evidence>
<dbReference type="GO" id="GO:0000278">
    <property type="term" value="P:mitotic cell cycle"/>
    <property type="evidence" value="ECO:0007669"/>
    <property type="project" value="TreeGrafter"/>
</dbReference>
<dbReference type="PANTHER" id="PTHR24419">
    <property type="entry name" value="INTERLEUKIN-1 RECEPTOR-ASSOCIATED KINASE"/>
    <property type="match status" value="1"/>
</dbReference>
<feature type="compositionally biased region" description="Polar residues" evidence="10">
    <location>
        <begin position="1"/>
        <end position="21"/>
    </location>
</feature>
<keyword evidence="12" id="KW-1185">Reference proteome</keyword>
<dbReference type="GO" id="GO:0072354">
    <property type="term" value="F:histone H3T3 kinase activity"/>
    <property type="evidence" value="ECO:0007669"/>
    <property type="project" value="TreeGrafter"/>
</dbReference>
<comment type="catalytic activity">
    <reaction evidence="7">
        <text>L-threonyl-[protein] + ATP = O-phospho-L-threonyl-[protein] + ADP + H(+)</text>
        <dbReference type="Rhea" id="RHEA:46608"/>
        <dbReference type="Rhea" id="RHEA-COMP:11060"/>
        <dbReference type="Rhea" id="RHEA-COMP:11605"/>
        <dbReference type="ChEBI" id="CHEBI:15378"/>
        <dbReference type="ChEBI" id="CHEBI:30013"/>
        <dbReference type="ChEBI" id="CHEBI:30616"/>
        <dbReference type="ChEBI" id="CHEBI:61977"/>
        <dbReference type="ChEBI" id="CHEBI:456216"/>
        <dbReference type="EC" id="2.7.11.1"/>
    </reaction>
</comment>
<evidence type="ECO:0000256" key="8">
    <source>
        <dbReference type="ARBA" id="ARBA00048679"/>
    </source>
</evidence>
<dbReference type="AlphaFoldDB" id="A0A7I4Y873"/>
<dbReference type="SMART" id="SM01331">
    <property type="entry name" value="DUF3635"/>
    <property type="match status" value="1"/>
</dbReference>
<feature type="binding site" evidence="9">
    <location>
        <position position="515"/>
    </location>
    <ligand>
        <name>ATP</name>
        <dbReference type="ChEBI" id="CHEBI:30616"/>
    </ligand>
</feature>
<keyword evidence="2" id="KW-0723">Serine/threonine-protein kinase</keyword>
<dbReference type="OrthoDB" id="21018at2759"/>
<dbReference type="PROSITE" id="PS00107">
    <property type="entry name" value="PROTEIN_KINASE_ATP"/>
    <property type="match status" value="1"/>
</dbReference>
<keyword evidence="3" id="KW-0808">Transferase</keyword>
<keyword evidence="5" id="KW-0418">Kinase</keyword>
<feature type="compositionally biased region" description="Polar residues" evidence="10">
    <location>
        <begin position="184"/>
        <end position="193"/>
    </location>
</feature>
<dbReference type="SUPFAM" id="SSF56112">
    <property type="entry name" value="Protein kinase-like (PK-like)"/>
    <property type="match status" value="1"/>
</dbReference>
<dbReference type="PROSITE" id="PS50011">
    <property type="entry name" value="PROTEIN_KINASE_DOM"/>
    <property type="match status" value="1"/>
</dbReference>
<dbReference type="PANTHER" id="PTHR24419:SF18">
    <property type="entry name" value="SERINE_THREONINE-PROTEIN KINASE HASPIN"/>
    <property type="match status" value="1"/>
</dbReference>
<dbReference type="InterPro" id="IPR000719">
    <property type="entry name" value="Prot_kinase_dom"/>
</dbReference>
<dbReference type="Gene3D" id="1.10.510.10">
    <property type="entry name" value="Transferase(Phosphotransferase) domain 1"/>
    <property type="match status" value="1"/>
</dbReference>
<dbReference type="InterPro" id="IPR024604">
    <property type="entry name" value="GSG2_C"/>
</dbReference>
<dbReference type="GO" id="GO:0005634">
    <property type="term" value="C:nucleus"/>
    <property type="evidence" value="ECO:0007669"/>
    <property type="project" value="TreeGrafter"/>
</dbReference>
<dbReference type="InterPro" id="IPR011009">
    <property type="entry name" value="Kinase-like_dom_sf"/>
</dbReference>
<dbReference type="Gene3D" id="3.30.200.20">
    <property type="entry name" value="Phosphorylase Kinase, domain 1"/>
    <property type="match status" value="1"/>
</dbReference>
<feature type="region of interest" description="Disordered" evidence="10">
    <location>
        <begin position="182"/>
        <end position="226"/>
    </location>
</feature>
<dbReference type="GO" id="GO:0035556">
    <property type="term" value="P:intracellular signal transduction"/>
    <property type="evidence" value="ECO:0007669"/>
    <property type="project" value="TreeGrafter"/>
</dbReference>
<dbReference type="OMA" id="ERFEYPN"/>
<name>A0A7I4Y873_HAECO</name>
<feature type="region of interest" description="Disordered" evidence="10">
    <location>
        <begin position="1"/>
        <end position="28"/>
    </location>
</feature>
<evidence type="ECO:0000256" key="5">
    <source>
        <dbReference type="ARBA" id="ARBA00022777"/>
    </source>
</evidence>
<evidence type="ECO:0000256" key="4">
    <source>
        <dbReference type="ARBA" id="ARBA00022741"/>
    </source>
</evidence>
<evidence type="ECO:0000256" key="3">
    <source>
        <dbReference type="ARBA" id="ARBA00022679"/>
    </source>
</evidence>
<evidence type="ECO:0000256" key="10">
    <source>
        <dbReference type="SAM" id="MobiDB-lite"/>
    </source>
</evidence>
<dbReference type="GO" id="GO:0005737">
    <property type="term" value="C:cytoplasm"/>
    <property type="evidence" value="ECO:0007669"/>
    <property type="project" value="TreeGrafter"/>
</dbReference>
<organism evidence="12 13">
    <name type="scientific">Haemonchus contortus</name>
    <name type="common">Barber pole worm</name>
    <dbReference type="NCBI Taxonomy" id="6289"/>
    <lineage>
        <taxon>Eukaryota</taxon>
        <taxon>Metazoa</taxon>
        <taxon>Ecdysozoa</taxon>
        <taxon>Nematoda</taxon>
        <taxon>Chromadorea</taxon>
        <taxon>Rhabditida</taxon>
        <taxon>Rhabditina</taxon>
        <taxon>Rhabditomorpha</taxon>
        <taxon>Strongyloidea</taxon>
        <taxon>Trichostrongylidae</taxon>
        <taxon>Haemonchus</taxon>
    </lineage>
</organism>
<evidence type="ECO:0000256" key="2">
    <source>
        <dbReference type="ARBA" id="ARBA00022527"/>
    </source>
</evidence>
<keyword evidence="6 9" id="KW-0067">ATP-binding</keyword>
<evidence type="ECO:0000256" key="1">
    <source>
        <dbReference type="ARBA" id="ARBA00012513"/>
    </source>
</evidence>
<dbReference type="Proteomes" id="UP000025227">
    <property type="component" value="Unplaced"/>
</dbReference>
<proteinExistence type="predicted"/>
<evidence type="ECO:0000256" key="7">
    <source>
        <dbReference type="ARBA" id="ARBA00047899"/>
    </source>
</evidence>
<reference evidence="13" key="1">
    <citation type="submission" date="2020-12" db="UniProtKB">
        <authorList>
            <consortium name="WormBaseParasite"/>
        </authorList>
    </citation>
    <scope>IDENTIFICATION</scope>
    <source>
        <strain evidence="13">MHco3</strain>
    </source>
</reference>
<sequence>MLSGGSPYSVSTAMKTRNQHNNTRRSFRTRPSVQFPVILVGNHQVKLFGDDSFDDDFALRSPANRKHTKKKEELPKVFTNITNRPAIAEDFNDEDEQEKLNKELDGAADFSLYIENEDGVRMKAVGNKLVKYDEFYGMKPIESNSRKKSFEESLSVKKYNQSDEYTEKLCKAICAAAGVKSKKSSGPFTTPSVSVRPAKERLSHMRPLSRASKAPDPIEELTEPDSVETLQVDTSNKENEEGTSAMATIDFATTPKGRPSASETRERSFMTVVAENDDLADTSVRPHSLRNLPASPIPDLEPMQEPECLRTPLLNTIPQAQSTPLSERFEHPNSSRAALNQVSRRDSFDVSDCDMPAVPSTSMAISKGTEPDSPCGDDLQSSPDDSRLADAFDSSLQLSSRHDNSFGSVNTLAEVRTEHSNAGRNASSMTMNTTYRNISCLRNSSFIDIPYYLHGCGDFNTSTPLSQLLFVIGQPRVIEWQNLPKDVFCGPRKLGEGVYGEVFATTYNGEPTALKVIPFQGDTIVYKEKVNGEYLLDATSILPEVLINRELSALFDPSADFSTPNFIKLLHTHVVRGLYPEEFMKAWNEFDEANGSENDPPSNYASEQQLFVAMGMAMGGVDLEHYQMKNEDQVMSVLLQIALSLVVAEERLQFEHRDLHIGNALVLESCDDVEYRYGGGDMVLRSYGLKVHLIDFTLSRLSKEGTTIFRDLESDEELFAGSGDYQFDIYRMMRHSNEGDWLAFNPKSNCFWMHYLAVQLISKRKCKKAIPKKRQRELQKIWDNLLGFESVKELFTHDDFYDMLQRHLIIKPQSIQIE</sequence>
<evidence type="ECO:0000259" key="11">
    <source>
        <dbReference type="PROSITE" id="PS50011"/>
    </source>
</evidence>
<feature type="compositionally biased region" description="Acidic residues" evidence="10">
    <location>
        <begin position="217"/>
        <end position="226"/>
    </location>
</feature>
<dbReference type="GO" id="GO:0005524">
    <property type="term" value="F:ATP binding"/>
    <property type="evidence" value="ECO:0007669"/>
    <property type="project" value="UniProtKB-UniRule"/>
</dbReference>
<evidence type="ECO:0000256" key="9">
    <source>
        <dbReference type="PROSITE-ProRule" id="PRU10141"/>
    </source>
</evidence>
<feature type="domain" description="Protein kinase" evidence="11">
    <location>
        <begin position="488"/>
        <end position="818"/>
    </location>
</feature>
<protein>
    <recommendedName>
        <fullName evidence="1">non-specific serine/threonine protein kinase</fullName>
        <ecNumber evidence="1">2.7.11.1</ecNumber>
    </recommendedName>
</protein>
<dbReference type="InterPro" id="IPR017441">
    <property type="entry name" value="Protein_kinase_ATP_BS"/>
</dbReference>
<dbReference type="EC" id="2.7.11.1" evidence="1"/>
<dbReference type="WBParaSite" id="HCON_00068200-00002">
    <property type="protein sequence ID" value="HCON_00068200-00002"/>
    <property type="gene ID" value="HCON_00068200"/>
</dbReference>
<feature type="region of interest" description="Disordered" evidence="10">
    <location>
        <begin position="324"/>
        <end position="387"/>
    </location>
</feature>
<comment type="catalytic activity">
    <reaction evidence="8">
        <text>L-seryl-[protein] + ATP = O-phospho-L-seryl-[protein] + ADP + H(+)</text>
        <dbReference type="Rhea" id="RHEA:17989"/>
        <dbReference type="Rhea" id="RHEA-COMP:9863"/>
        <dbReference type="Rhea" id="RHEA-COMP:11604"/>
        <dbReference type="ChEBI" id="CHEBI:15378"/>
        <dbReference type="ChEBI" id="CHEBI:29999"/>
        <dbReference type="ChEBI" id="CHEBI:30616"/>
        <dbReference type="ChEBI" id="CHEBI:83421"/>
        <dbReference type="ChEBI" id="CHEBI:456216"/>
        <dbReference type="EC" id="2.7.11.1"/>
    </reaction>
</comment>
<evidence type="ECO:0000256" key="6">
    <source>
        <dbReference type="ARBA" id="ARBA00022840"/>
    </source>
</evidence>
<evidence type="ECO:0000313" key="13">
    <source>
        <dbReference type="WBParaSite" id="HCON_00068200-00002"/>
    </source>
</evidence>
<accession>A0A7I4Y873</accession>